<comment type="subcellular location">
    <subcellularLocation>
        <location evidence="1">Nucleus</location>
    </subcellularLocation>
</comment>
<evidence type="ECO:0000256" key="1">
    <source>
        <dbReference type="ARBA" id="ARBA00004123"/>
    </source>
</evidence>
<organism evidence="18">
    <name type="scientific">Blumeria graminis f. sp. tritici 96224</name>
    <dbReference type="NCBI Taxonomy" id="1268274"/>
    <lineage>
        <taxon>Eukaryota</taxon>
        <taxon>Fungi</taxon>
        <taxon>Dikarya</taxon>
        <taxon>Ascomycota</taxon>
        <taxon>Pezizomycotina</taxon>
        <taxon>Leotiomycetes</taxon>
        <taxon>Erysiphales</taxon>
        <taxon>Erysiphaceae</taxon>
        <taxon>Blumeria</taxon>
    </lineage>
</organism>
<keyword evidence="7" id="KW-0862">Zinc</keyword>
<dbReference type="InterPro" id="IPR002717">
    <property type="entry name" value="HAT_MYST-type"/>
</dbReference>
<dbReference type="Gene3D" id="3.40.630.30">
    <property type="match status" value="1"/>
</dbReference>
<feature type="compositionally biased region" description="Basic residues" evidence="15">
    <location>
        <begin position="44"/>
        <end position="54"/>
    </location>
</feature>
<dbReference type="FunFam" id="3.40.630.30:FF:000067">
    <property type="entry name" value="Histone acetyltransferase"/>
    <property type="match status" value="1"/>
</dbReference>
<comment type="function">
    <text evidence="13">Catalytic component of the NuA4 histone acetyltransferase (HAT) complex which is involved in epigenetic transcriptional activation of selected genes principally by acetylation of nucleosomal histones H4, H3, H2B, H2A and H2A variant H2A.Z. Acetylates histone H4 to form H4K5ac, H4K8ac, H4K12ac and H4K16ac, histone H3 to form H3K14ac, and histone H2A to form H2AK4ac and H2AK7ac. The NuA4 complex is involved in the DNA damage response and is required for chromosome segregation. The NuA4 complex plays a direct role in repair of DNA double-strand breaks (DSBs) through homologous recombination. Recruitment to promoters depends on H3K4me. Also acetylates non-histone proteins. In addition to protein acetyltransferase, can use different acyl-CoA substrates, such as 2-hydroxyisobutanoyl-CoA (2-hydroxyisobutyryl-CoA) or (2E)-butenoyl-CoA (crotonyl-CoA), and is able to mediate protein 2-hydroxyisobutyrylation and crotonylation, respectively.</text>
</comment>
<protein>
    <recommendedName>
        <fullName evidence="3">histone acetyltransferase</fullName>
        <ecNumber evidence="3">2.3.1.48</ecNumber>
    </recommendedName>
</protein>
<dbReference type="Pfam" id="PF01853">
    <property type="entry name" value="MOZ_SAS"/>
    <property type="match status" value="1"/>
</dbReference>
<keyword evidence="10" id="KW-0804">Transcription</keyword>
<dbReference type="GO" id="GO:0006355">
    <property type="term" value="P:regulation of DNA-templated transcription"/>
    <property type="evidence" value="ECO:0007669"/>
    <property type="project" value="InterPro"/>
</dbReference>
<keyword evidence="6" id="KW-0863">Zinc-finger</keyword>
<evidence type="ECO:0000259" key="16">
    <source>
        <dbReference type="PROSITE" id="PS51726"/>
    </source>
</evidence>
<dbReference type="GO" id="GO:0035267">
    <property type="term" value="C:NuA4 histone acetyltransferase complex"/>
    <property type="evidence" value="ECO:0007669"/>
    <property type="project" value="TreeGrafter"/>
</dbReference>
<reference evidence="17" key="2">
    <citation type="submission" date="2013-01" db="EMBL/GenBank/DDBJ databases">
        <title>The wheat powdery mildew genome reveals unique evolution of an obligate biotroph.</title>
        <authorList>
            <person name="Oberhaensli S."/>
            <person name="Wicker T."/>
            <person name="Keller B."/>
        </authorList>
    </citation>
    <scope>NUCLEOTIDE SEQUENCE</scope>
    <source>
        <strain evidence="17">96224</strain>
    </source>
</reference>
<comment type="similarity">
    <text evidence="2">Belongs to the MYST (SAS/MOZ) family.</text>
</comment>
<dbReference type="PANTHER" id="PTHR10615">
    <property type="entry name" value="HISTONE ACETYLTRANSFERASE"/>
    <property type="match status" value="1"/>
</dbReference>
<dbReference type="GO" id="GO:0008270">
    <property type="term" value="F:zinc ion binding"/>
    <property type="evidence" value="ECO:0007669"/>
    <property type="project" value="UniProtKB-KW"/>
</dbReference>
<dbReference type="Gene3D" id="1.10.10.10">
    <property type="entry name" value="Winged helix-like DNA-binding domain superfamily/Winged helix DNA-binding domain"/>
    <property type="match status" value="1"/>
</dbReference>
<dbReference type="InterPro" id="IPR016181">
    <property type="entry name" value="Acyl_CoA_acyltransferase"/>
</dbReference>
<dbReference type="EMBL" id="KE375089">
    <property type="protein sequence ID" value="EPQ63940.1"/>
    <property type="molecule type" value="Genomic_DNA"/>
</dbReference>
<dbReference type="Pfam" id="PF17772">
    <property type="entry name" value="zf-MYST"/>
    <property type="match status" value="1"/>
</dbReference>
<evidence type="ECO:0000256" key="12">
    <source>
        <dbReference type="ARBA" id="ARBA00023315"/>
    </source>
</evidence>
<evidence type="ECO:0000256" key="7">
    <source>
        <dbReference type="ARBA" id="ARBA00022833"/>
    </source>
</evidence>
<sequence length="404" mass="46162">MADMKCSHTGRSAGGQSIGSMSNPLAVVDTLHSKSRVTPTAKQAPRRKGRGRRRKTDDDREIETVVFGNVRFRAWYQSWYPKDFIGEGKGVIKNLYVCPKCFAYSRGEDDTEIHAWLRHWRSCRRVVIPGNRIYVHGNWEEKGIDGVEEEKGTWSIWEVDGATETLFCQNLSLFAKIFLDNKSVFFDVSTFNFFLLVYAPPSADPPQSPQIVGFFSKEKMSWDNNNLACILIFPPWQHRGLGSLLIGISYAIARREEIMGGPEKPISELGMKSYQGYWASEIAKFLLQWREDTHPGLDVNTISRGTWISPDDCLSVLREMEIYEHGGSLTLASHSLQMADEQSEALETQGKLRRRGTNKKKDCVHIDKQRVRKWVACKGIRMERLVCEQGFRPGYALKIRQTLE</sequence>
<keyword evidence="8" id="KW-0007">Acetylation</keyword>
<feature type="region of interest" description="Disordered" evidence="15">
    <location>
        <begin position="1"/>
        <end position="58"/>
    </location>
</feature>
<evidence type="ECO:0000313" key="18">
    <source>
        <dbReference type="EMBL" id="SUZ11259.1"/>
    </source>
</evidence>
<evidence type="ECO:0000256" key="6">
    <source>
        <dbReference type="ARBA" id="ARBA00022771"/>
    </source>
</evidence>
<reference evidence="19" key="1">
    <citation type="journal article" date="2013" name="Nat. Genet.">
        <title>The wheat powdery mildew genome shows the unique evolution of an obligate biotroph.</title>
        <authorList>
            <person name="Wicker T."/>
            <person name="Oberhaensli S."/>
            <person name="Parlange F."/>
            <person name="Buchmann J.P."/>
            <person name="Shatalina M."/>
            <person name="Roffler S."/>
            <person name="Ben-David R."/>
            <person name="Dolezel J."/>
            <person name="Simkova H."/>
            <person name="Schulze-Lefert P."/>
            <person name="Spanu P.D."/>
            <person name="Bruggmann R."/>
            <person name="Amselem J."/>
            <person name="Quesneville H."/>
            <person name="Ver Loren van Themaat E."/>
            <person name="Paape T."/>
            <person name="Shimizu K.K."/>
            <person name="Keller B."/>
        </authorList>
    </citation>
    <scope>NUCLEOTIDE SEQUENCE [LARGE SCALE GENOMIC DNA]</scope>
    <source>
        <strain evidence="19">96224</strain>
    </source>
</reference>
<evidence type="ECO:0000256" key="5">
    <source>
        <dbReference type="ARBA" id="ARBA00022723"/>
    </source>
</evidence>
<reference evidence="18" key="3">
    <citation type="submission" date="2018-07" db="EMBL/GenBank/DDBJ databases">
        <authorList>
            <person name="Quirk P.G."/>
            <person name="Krulwich T.A."/>
        </authorList>
    </citation>
    <scope>NUCLEOTIDE SEQUENCE</scope>
    <source>
        <strain evidence="18">96224</strain>
    </source>
</reference>
<dbReference type="Gene3D" id="3.30.60.60">
    <property type="entry name" value="N-acetyl transferase-like"/>
    <property type="match status" value="1"/>
</dbReference>
<evidence type="ECO:0000256" key="3">
    <source>
        <dbReference type="ARBA" id="ARBA00013184"/>
    </source>
</evidence>
<dbReference type="InterPro" id="IPR040706">
    <property type="entry name" value="Zf-MYST"/>
</dbReference>
<evidence type="ECO:0000256" key="15">
    <source>
        <dbReference type="SAM" id="MobiDB-lite"/>
    </source>
</evidence>
<dbReference type="EMBL" id="UIGY01000117">
    <property type="protein sequence ID" value="SUZ11259.1"/>
    <property type="molecule type" value="Genomic_DNA"/>
</dbReference>
<evidence type="ECO:0000256" key="11">
    <source>
        <dbReference type="ARBA" id="ARBA00023242"/>
    </source>
</evidence>
<gene>
    <name evidence="17" type="ORF">BGT96224_4079</name>
    <name evidence="18" type="ORF">BGT96224V2_LOCUS4424</name>
</gene>
<evidence type="ECO:0000256" key="4">
    <source>
        <dbReference type="ARBA" id="ARBA00022679"/>
    </source>
</evidence>
<dbReference type="SUPFAM" id="SSF55729">
    <property type="entry name" value="Acyl-CoA N-acyltransferases (Nat)"/>
    <property type="match status" value="1"/>
</dbReference>
<accession>A0A061HKX4</accession>
<keyword evidence="5" id="KW-0479">Metal-binding</keyword>
<dbReference type="InterPro" id="IPR050603">
    <property type="entry name" value="MYST_HAT"/>
</dbReference>
<evidence type="ECO:0000313" key="19">
    <source>
        <dbReference type="Proteomes" id="UP000053110"/>
    </source>
</evidence>
<keyword evidence="4 17" id="KW-0808">Transferase</keyword>
<name>A0A061HKX4_BLUGR</name>
<dbReference type="PANTHER" id="PTHR10615:SF219">
    <property type="entry name" value="HISTONE ACETYLTRANSFERASE KAT5"/>
    <property type="match status" value="1"/>
</dbReference>
<keyword evidence="11" id="KW-0539">Nucleus</keyword>
<evidence type="ECO:0000313" key="17">
    <source>
        <dbReference type="EMBL" id="EPQ63940.1"/>
    </source>
</evidence>
<evidence type="ECO:0000256" key="2">
    <source>
        <dbReference type="ARBA" id="ARBA00010107"/>
    </source>
</evidence>
<evidence type="ECO:0000256" key="10">
    <source>
        <dbReference type="ARBA" id="ARBA00023163"/>
    </source>
</evidence>
<evidence type="ECO:0000256" key="13">
    <source>
        <dbReference type="ARBA" id="ARBA00045805"/>
    </source>
</evidence>
<dbReference type="InterPro" id="IPR036388">
    <property type="entry name" value="WH-like_DNA-bd_sf"/>
</dbReference>
<evidence type="ECO:0000256" key="14">
    <source>
        <dbReference type="PIRSR" id="PIRSR602717-51"/>
    </source>
</evidence>
<dbReference type="AlphaFoldDB" id="A0A061HKX4"/>
<evidence type="ECO:0000256" key="9">
    <source>
        <dbReference type="ARBA" id="ARBA00023015"/>
    </source>
</evidence>
<keyword evidence="9" id="KW-0805">Transcription regulation</keyword>
<dbReference type="PROSITE" id="PS51726">
    <property type="entry name" value="MYST_HAT"/>
    <property type="match status" value="1"/>
</dbReference>
<dbReference type="HOGENOM" id="CLU_011815_0_1_1"/>
<evidence type="ECO:0000256" key="8">
    <source>
        <dbReference type="ARBA" id="ARBA00022990"/>
    </source>
</evidence>
<feature type="domain" description="MYST-type HAT" evidence="16">
    <location>
        <begin position="57"/>
        <end position="376"/>
    </location>
</feature>
<keyword evidence="12" id="KW-0012">Acyltransferase</keyword>
<dbReference type="OrthoDB" id="787137at2759"/>
<feature type="active site" description="Proton donor/acceptor" evidence="14">
    <location>
        <position position="263"/>
    </location>
</feature>
<proteinExistence type="inferred from homology"/>
<dbReference type="EC" id="2.3.1.48" evidence="3"/>
<dbReference type="GO" id="GO:0046972">
    <property type="term" value="F:histone H4K16 acetyltransferase activity"/>
    <property type="evidence" value="ECO:0007669"/>
    <property type="project" value="TreeGrafter"/>
</dbReference>
<dbReference type="GO" id="GO:0005634">
    <property type="term" value="C:nucleus"/>
    <property type="evidence" value="ECO:0007669"/>
    <property type="project" value="UniProtKB-SubCell"/>
</dbReference>
<dbReference type="Proteomes" id="UP000053110">
    <property type="component" value="Unassembled WGS sequence"/>
</dbReference>